<feature type="signal peptide" evidence="1">
    <location>
        <begin position="1"/>
        <end position="22"/>
    </location>
</feature>
<dbReference type="Proteomes" id="UP001151699">
    <property type="component" value="Chromosome A"/>
</dbReference>
<comment type="caution">
    <text evidence="2">The sequence shown here is derived from an EMBL/GenBank/DDBJ whole genome shotgun (WGS) entry which is preliminary data.</text>
</comment>
<accession>A0A9Q0NDQ4</accession>
<sequence>MKGFTLNLLVLCICLTYCVVESTVSDDDIQEMQALLNTFKLAFVGVLDKMKSNKELATLVVNGTNKQLEVFSLETSNYGILGELMVIGGALSNVVTSVFSLAGSLLETSKT</sequence>
<keyword evidence="1" id="KW-0732">Signal</keyword>
<dbReference type="EMBL" id="WJQU01000001">
    <property type="protein sequence ID" value="KAJ6648407.1"/>
    <property type="molecule type" value="Genomic_DNA"/>
</dbReference>
<feature type="chain" id="PRO_5040170168" evidence="1">
    <location>
        <begin position="23"/>
        <end position="111"/>
    </location>
</feature>
<organism evidence="2 3">
    <name type="scientific">Pseudolycoriella hygida</name>
    <dbReference type="NCBI Taxonomy" id="35572"/>
    <lineage>
        <taxon>Eukaryota</taxon>
        <taxon>Metazoa</taxon>
        <taxon>Ecdysozoa</taxon>
        <taxon>Arthropoda</taxon>
        <taxon>Hexapoda</taxon>
        <taxon>Insecta</taxon>
        <taxon>Pterygota</taxon>
        <taxon>Neoptera</taxon>
        <taxon>Endopterygota</taxon>
        <taxon>Diptera</taxon>
        <taxon>Nematocera</taxon>
        <taxon>Sciaroidea</taxon>
        <taxon>Sciaridae</taxon>
        <taxon>Pseudolycoriella</taxon>
    </lineage>
</organism>
<keyword evidence="3" id="KW-1185">Reference proteome</keyword>
<protein>
    <submittedName>
        <fullName evidence="2">Uncharacterized protein</fullName>
    </submittedName>
</protein>
<proteinExistence type="predicted"/>
<reference evidence="2" key="1">
    <citation type="submission" date="2022-07" db="EMBL/GenBank/DDBJ databases">
        <authorList>
            <person name="Trinca V."/>
            <person name="Uliana J.V.C."/>
            <person name="Torres T.T."/>
            <person name="Ward R.J."/>
            <person name="Monesi N."/>
        </authorList>
    </citation>
    <scope>NUCLEOTIDE SEQUENCE</scope>
    <source>
        <strain evidence="2">HSMRA1968</strain>
        <tissue evidence="2">Whole embryos</tissue>
    </source>
</reference>
<evidence type="ECO:0000313" key="3">
    <source>
        <dbReference type="Proteomes" id="UP001151699"/>
    </source>
</evidence>
<evidence type="ECO:0000313" key="2">
    <source>
        <dbReference type="EMBL" id="KAJ6648407.1"/>
    </source>
</evidence>
<name>A0A9Q0NDQ4_9DIPT</name>
<gene>
    <name evidence="2" type="ORF">Bhyg_03635</name>
</gene>
<evidence type="ECO:0000256" key="1">
    <source>
        <dbReference type="SAM" id="SignalP"/>
    </source>
</evidence>
<dbReference type="AlphaFoldDB" id="A0A9Q0NDQ4"/>